<proteinExistence type="predicted"/>
<sequence>MSTKPKIEASYLQKLIHIRWKYFHPRRTPQERYQNIEMCLSCFIKSQRTEEEKQGEETA</sequence>
<protein>
    <submittedName>
        <fullName evidence="1">Uncharacterized protein MANES_05G066000</fullName>
    </submittedName>
</protein>
<dbReference type="EMBL" id="GGEC01046739">
    <property type="protein sequence ID" value="MBX27223.1"/>
    <property type="molecule type" value="Transcribed_RNA"/>
</dbReference>
<name>A0A2P2MAI2_RHIMU</name>
<reference evidence="1" key="1">
    <citation type="submission" date="2018-02" db="EMBL/GenBank/DDBJ databases">
        <title>Rhizophora mucronata_Transcriptome.</title>
        <authorList>
            <person name="Meera S.P."/>
            <person name="Sreeshan A."/>
            <person name="Augustine A."/>
        </authorList>
    </citation>
    <scope>NUCLEOTIDE SEQUENCE</scope>
    <source>
        <tissue evidence="1">Leaf</tissue>
    </source>
</reference>
<evidence type="ECO:0000313" key="1">
    <source>
        <dbReference type="EMBL" id="MBX27223.1"/>
    </source>
</evidence>
<dbReference type="AlphaFoldDB" id="A0A2P2MAI2"/>
<organism evidence="1">
    <name type="scientific">Rhizophora mucronata</name>
    <name type="common">Asiatic mangrove</name>
    <dbReference type="NCBI Taxonomy" id="61149"/>
    <lineage>
        <taxon>Eukaryota</taxon>
        <taxon>Viridiplantae</taxon>
        <taxon>Streptophyta</taxon>
        <taxon>Embryophyta</taxon>
        <taxon>Tracheophyta</taxon>
        <taxon>Spermatophyta</taxon>
        <taxon>Magnoliopsida</taxon>
        <taxon>eudicotyledons</taxon>
        <taxon>Gunneridae</taxon>
        <taxon>Pentapetalae</taxon>
        <taxon>rosids</taxon>
        <taxon>fabids</taxon>
        <taxon>Malpighiales</taxon>
        <taxon>Rhizophoraceae</taxon>
        <taxon>Rhizophora</taxon>
    </lineage>
</organism>
<accession>A0A2P2MAI2</accession>